<dbReference type="PANTHER" id="PTHR23278:SF31">
    <property type="entry name" value="SIDESTEP II, ISOFORM A"/>
    <property type="match status" value="1"/>
</dbReference>
<dbReference type="SMART" id="SM00409">
    <property type="entry name" value="IG"/>
    <property type="match status" value="1"/>
</dbReference>
<dbReference type="InterPro" id="IPR013783">
    <property type="entry name" value="Ig-like_fold"/>
</dbReference>
<evidence type="ECO:0000256" key="2">
    <source>
        <dbReference type="SAM" id="Phobius"/>
    </source>
</evidence>
<dbReference type="InterPro" id="IPR036179">
    <property type="entry name" value="Ig-like_dom_sf"/>
</dbReference>
<organism evidence="4">
    <name type="scientific">Drosophila melanogaster</name>
    <name type="common">Fruit fly</name>
    <dbReference type="NCBI Taxonomy" id="7227"/>
    <lineage>
        <taxon>Eukaryota</taxon>
        <taxon>Metazoa</taxon>
        <taxon>Ecdysozoa</taxon>
        <taxon>Arthropoda</taxon>
        <taxon>Hexapoda</taxon>
        <taxon>Insecta</taxon>
        <taxon>Pterygota</taxon>
        <taxon>Neoptera</taxon>
        <taxon>Endopterygota</taxon>
        <taxon>Diptera</taxon>
        <taxon>Brachycera</taxon>
        <taxon>Muscomorpha</taxon>
        <taxon>Ephydroidea</taxon>
        <taxon>Drosophilidae</taxon>
        <taxon>Drosophila</taxon>
        <taxon>Sophophora</taxon>
    </lineage>
</organism>
<evidence type="ECO:0000259" key="3">
    <source>
        <dbReference type="PROSITE" id="PS50835"/>
    </source>
</evidence>
<dbReference type="Pfam" id="PF13927">
    <property type="entry name" value="Ig_3"/>
    <property type="match status" value="1"/>
</dbReference>
<dbReference type="InterPro" id="IPR003599">
    <property type="entry name" value="Ig_sub"/>
</dbReference>
<sequence>MVVLGQRNEFVGRLRGKGIRGGTVQVLFVVLVLVPVPVPVLVLGLLVWVRVLAAFGLCLSQNPPLVTLRLGSTLTPDDIKEGDDVYFECHVQSNPQWRKLLWLHNGIHLEHNTSARVIRSNQSLVLQKITKHYAGNYACSAINDEGETVSNQLPLRVKYASPDEEDGDDDDDDEDEDDCNESGALALALPLPLLLA</sequence>
<accession>Q6IHH0</accession>
<dbReference type="EMBL" id="BK003446">
    <property type="protein sequence ID" value="DAA03645.1"/>
    <property type="molecule type" value="Genomic_DNA"/>
</dbReference>
<keyword evidence="2" id="KW-1133">Transmembrane helix</keyword>
<dbReference type="PROSITE" id="PS50835">
    <property type="entry name" value="IG_LIKE"/>
    <property type="match status" value="1"/>
</dbReference>
<dbReference type="Gene3D" id="2.60.40.10">
    <property type="entry name" value="Immunoglobulins"/>
    <property type="match status" value="1"/>
</dbReference>
<proteinExistence type="predicted"/>
<evidence type="ECO:0000313" key="4">
    <source>
        <dbReference type="EMBL" id="DAA03645.1"/>
    </source>
</evidence>
<protein>
    <submittedName>
        <fullName evidence="4">HDC02590</fullName>
    </submittedName>
</protein>
<keyword evidence="2" id="KW-0812">Transmembrane</keyword>
<feature type="transmembrane region" description="Helical" evidence="2">
    <location>
        <begin position="26"/>
        <end position="49"/>
    </location>
</feature>
<feature type="compositionally biased region" description="Acidic residues" evidence="1">
    <location>
        <begin position="162"/>
        <end position="180"/>
    </location>
</feature>
<feature type="region of interest" description="Disordered" evidence="1">
    <location>
        <begin position="160"/>
        <end position="183"/>
    </location>
</feature>
<dbReference type="PANTHER" id="PTHR23278">
    <property type="entry name" value="SIDESTEP PROTEIN"/>
    <property type="match status" value="1"/>
</dbReference>
<evidence type="ECO:0000256" key="1">
    <source>
        <dbReference type="SAM" id="MobiDB-lite"/>
    </source>
</evidence>
<name>Q6IHH0_DROME</name>
<dbReference type="SUPFAM" id="SSF48726">
    <property type="entry name" value="Immunoglobulin"/>
    <property type="match status" value="1"/>
</dbReference>
<dbReference type="AlphaFoldDB" id="Q6IHH0"/>
<gene>
    <name evidence="4" type="ORF">HDC02590</name>
</gene>
<reference evidence="4" key="1">
    <citation type="journal article" date="2003" name="Genome Biol.">
        <title>An integrated gene annotation and transcriptional profiling approach towards the full gene content of the Drosophila genome.</title>
        <authorList>
            <person name="Hild M."/>
            <person name="Beckmann B."/>
            <person name="Haas S.A."/>
            <person name="Koch B."/>
            <person name="Solovyev V."/>
            <person name="Busold C."/>
            <person name="Fellenberg K."/>
            <person name="Boutros M."/>
            <person name="Vingron M."/>
            <person name="Sauer F."/>
            <person name="Hoheisel J.D."/>
            <person name="Paro R."/>
        </authorList>
    </citation>
    <scope>NUCLEOTIDE SEQUENCE</scope>
</reference>
<keyword evidence="2" id="KW-0472">Membrane</keyword>
<feature type="domain" description="Ig-like" evidence="3">
    <location>
        <begin position="63"/>
        <end position="150"/>
    </location>
</feature>
<dbReference type="InterPro" id="IPR007110">
    <property type="entry name" value="Ig-like_dom"/>
</dbReference>